<dbReference type="HOGENOM" id="CLU_3090191_0_0_1"/>
<organism evidence="1 3">
    <name type="scientific">Medicago truncatula</name>
    <name type="common">Barrel medic</name>
    <name type="synonym">Medicago tribuloides</name>
    <dbReference type="NCBI Taxonomy" id="3880"/>
    <lineage>
        <taxon>Eukaryota</taxon>
        <taxon>Viridiplantae</taxon>
        <taxon>Streptophyta</taxon>
        <taxon>Embryophyta</taxon>
        <taxon>Tracheophyta</taxon>
        <taxon>Spermatophyta</taxon>
        <taxon>Magnoliopsida</taxon>
        <taxon>eudicotyledons</taxon>
        <taxon>Gunneridae</taxon>
        <taxon>Pentapetalae</taxon>
        <taxon>rosids</taxon>
        <taxon>fabids</taxon>
        <taxon>Fabales</taxon>
        <taxon>Fabaceae</taxon>
        <taxon>Papilionoideae</taxon>
        <taxon>50 kb inversion clade</taxon>
        <taxon>NPAAA clade</taxon>
        <taxon>Hologalegina</taxon>
        <taxon>IRL clade</taxon>
        <taxon>Trifolieae</taxon>
        <taxon>Medicago</taxon>
    </lineage>
</organism>
<dbReference type="Proteomes" id="UP000002051">
    <property type="component" value="Unassembled WGS sequence"/>
</dbReference>
<sequence length="52" mass="6395">MYVTSSLWFEKLCANVNQQRSKIAAREDNKERGYYWKWRQVKNIVVRQLTMQ</sequence>
<dbReference type="PaxDb" id="3880-AES59168"/>
<evidence type="ECO:0000313" key="1">
    <source>
        <dbReference type="EMBL" id="AES59168.1"/>
    </source>
</evidence>
<accession>G7I8Z8</accession>
<protein>
    <submittedName>
        <fullName evidence="1 2">Uncharacterized protein</fullName>
    </submittedName>
</protein>
<dbReference type="AlphaFoldDB" id="G7I8Z8"/>
<reference evidence="1 3" key="2">
    <citation type="journal article" date="2014" name="BMC Genomics">
        <title>An improved genome release (version Mt4.0) for the model legume Medicago truncatula.</title>
        <authorList>
            <person name="Tang H."/>
            <person name="Krishnakumar V."/>
            <person name="Bidwell S."/>
            <person name="Rosen B."/>
            <person name="Chan A."/>
            <person name="Zhou S."/>
            <person name="Gentzbittel L."/>
            <person name="Childs K.L."/>
            <person name="Yandell M."/>
            <person name="Gundlach H."/>
            <person name="Mayer K.F."/>
            <person name="Schwartz D.C."/>
            <person name="Town C.D."/>
        </authorList>
    </citation>
    <scope>GENOME REANNOTATION</scope>
    <source>
        <strain evidence="2 3">cv. Jemalong A17</strain>
    </source>
</reference>
<evidence type="ECO:0000313" key="3">
    <source>
        <dbReference type="Proteomes" id="UP000002051"/>
    </source>
</evidence>
<proteinExistence type="predicted"/>
<keyword evidence="3" id="KW-1185">Reference proteome</keyword>
<dbReference type="EnsemblPlants" id="AES59168">
    <property type="protein sequence ID" value="AES59168"/>
    <property type="gene ID" value="MTR_1g015240"/>
</dbReference>
<gene>
    <name evidence="1" type="ordered locus">MTR_1g015240</name>
</gene>
<name>G7I8Z8_MEDTR</name>
<reference evidence="2" key="3">
    <citation type="submission" date="2015-04" db="UniProtKB">
        <authorList>
            <consortium name="EnsemblPlants"/>
        </authorList>
    </citation>
    <scope>IDENTIFICATION</scope>
    <source>
        <strain evidence="2">cv. Jemalong A17</strain>
    </source>
</reference>
<reference evidence="1 3" key="1">
    <citation type="journal article" date="2011" name="Nature">
        <title>The Medicago genome provides insight into the evolution of rhizobial symbioses.</title>
        <authorList>
            <person name="Young N.D."/>
            <person name="Debelle F."/>
            <person name="Oldroyd G.E."/>
            <person name="Geurts R."/>
            <person name="Cannon S.B."/>
            <person name="Udvardi M.K."/>
            <person name="Benedito V.A."/>
            <person name="Mayer K.F."/>
            <person name="Gouzy J."/>
            <person name="Schoof H."/>
            <person name="Van de Peer Y."/>
            <person name="Proost S."/>
            <person name="Cook D.R."/>
            <person name="Meyers B.C."/>
            <person name="Spannagl M."/>
            <person name="Cheung F."/>
            <person name="De Mita S."/>
            <person name="Krishnakumar V."/>
            <person name="Gundlach H."/>
            <person name="Zhou S."/>
            <person name="Mudge J."/>
            <person name="Bharti A.K."/>
            <person name="Murray J.D."/>
            <person name="Naoumkina M.A."/>
            <person name="Rosen B."/>
            <person name="Silverstein K.A."/>
            <person name="Tang H."/>
            <person name="Rombauts S."/>
            <person name="Zhao P.X."/>
            <person name="Zhou P."/>
            <person name="Barbe V."/>
            <person name="Bardou P."/>
            <person name="Bechner M."/>
            <person name="Bellec A."/>
            <person name="Berger A."/>
            <person name="Berges H."/>
            <person name="Bidwell S."/>
            <person name="Bisseling T."/>
            <person name="Choisne N."/>
            <person name="Couloux A."/>
            <person name="Denny R."/>
            <person name="Deshpande S."/>
            <person name="Dai X."/>
            <person name="Doyle J.J."/>
            <person name="Dudez A.M."/>
            <person name="Farmer A.D."/>
            <person name="Fouteau S."/>
            <person name="Franken C."/>
            <person name="Gibelin C."/>
            <person name="Gish J."/>
            <person name="Goldstein S."/>
            <person name="Gonzalez A.J."/>
            <person name="Green P.J."/>
            <person name="Hallab A."/>
            <person name="Hartog M."/>
            <person name="Hua A."/>
            <person name="Humphray S.J."/>
            <person name="Jeong D.H."/>
            <person name="Jing Y."/>
            <person name="Jocker A."/>
            <person name="Kenton S.M."/>
            <person name="Kim D.J."/>
            <person name="Klee K."/>
            <person name="Lai H."/>
            <person name="Lang C."/>
            <person name="Lin S."/>
            <person name="Macmil S.L."/>
            <person name="Magdelenat G."/>
            <person name="Matthews L."/>
            <person name="McCorrison J."/>
            <person name="Monaghan E.L."/>
            <person name="Mun J.H."/>
            <person name="Najar F.Z."/>
            <person name="Nicholson C."/>
            <person name="Noirot C."/>
            <person name="O'Bleness M."/>
            <person name="Paule C.R."/>
            <person name="Poulain J."/>
            <person name="Prion F."/>
            <person name="Qin B."/>
            <person name="Qu C."/>
            <person name="Retzel E.F."/>
            <person name="Riddle C."/>
            <person name="Sallet E."/>
            <person name="Samain S."/>
            <person name="Samson N."/>
            <person name="Sanders I."/>
            <person name="Saurat O."/>
            <person name="Scarpelli C."/>
            <person name="Schiex T."/>
            <person name="Segurens B."/>
            <person name="Severin A.J."/>
            <person name="Sherrier D.J."/>
            <person name="Shi R."/>
            <person name="Sims S."/>
            <person name="Singer S.R."/>
            <person name="Sinharoy S."/>
            <person name="Sterck L."/>
            <person name="Viollet A."/>
            <person name="Wang B.B."/>
            <person name="Wang K."/>
            <person name="Wang M."/>
            <person name="Wang X."/>
            <person name="Warfsmann J."/>
            <person name="Weissenbach J."/>
            <person name="White D.D."/>
            <person name="White J.D."/>
            <person name="Wiley G.B."/>
            <person name="Wincker P."/>
            <person name="Xing Y."/>
            <person name="Yang L."/>
            <person name="Yao Z."/>
            <person name="Ying F."/>
            <person name="Zhai J."/>
            <person name="Zhou L."/>
            <person name="Zuber A."/>
            <person name="Denarie J."/>
            <person name="Dixon R.A."/>
            <person name="May G.D."/>
            <person name="Schwartz D.C."/>
            <person name="Rogers J."/>
            <person name="Quetier F."/>
            <person name="Town C.D."/>
            <person name="Roe B.A."/>
        </authorList>
    </citation>
    <scope>NUCLEOTIDE SEQUENCE [LARGE SCALE GENOMIC DNA]</scope>
    <source>
        <strain evidence="1">A17</strain>
        <strain evidence="2 3">cv. Jemalong A17</strain>
    </source>
</reference>
<dbReference type="EMBL" id="CM001217">
    <property type="protein sequence ID" value="AES59168.1"/>
    <property type="molecule type" value="Genomic_DNA"/>
</dbReference>
<evidence type="ECO:0000313" key="2">
    <source>
        <dbReference type="EnsemblPlants" id="AES59168"/>
    </source>
</evidence>